<keyword evidence="6" id="KW-0653">Protein transport</keyword>
<evidence type="ECO:0000256" key="6">
    <source>
        <dbReference type="ARBA" id="ARBA00022927"/>
    </source>
</evidence>
<dbReference type="Pfam" id="PF02466">
    <property type="entry name" value="Tim17"/>
    <property type="match status" value="1"/>
</dbReference>
<keyword evidence="12" id="KW-1185">Reference proteome</keyword>
<evidence type="ECO:0000313" key="12">
    <source>
        <dbReference type="Proteomes" id="UP001202328"/>
    </source>
</evidence>
<dbReference type="PANTHER" id="PTHR10485:SF0">
    <property type="entry name" value="AT05822P-RELATED"/>
    <property type="match status" value="1"/>
</dbReference>
<keyword evidence="8" id="KW-0811">Translocation</keyword>
<dbReference type="Proteomes" id="UP001202328">
    <property type="component" value="Unassembled WGS sequence"/>
</dbReference>
<dbReference type="EMBL" id="JAJJMB010012081">
    <property type="protein sequence ID" value="KAI3891244.1"/>
    <property type="molecule type" value="Genomic_DNA"/>
</dbReference>
<protein>
    <recommendedName>
        <fullName evidence="13">Mitochondrial import inner membrane translocase subunit TIM17-2-like</fullName>
    </recommendedName>
</protein>
<dbReference type="GO" id="GO:0030150">
    <property type="term" value="P:protein import into mitochondrial matrix"/>
    <property type="evidence" value="ECO:0007669"/>
    <property type="project" value="TreeGrafter"/>
</dbReference>
<keyword evidence="4" id="KW-0812">Transmembrane</keyword>
<organism evidence="11 12">
    <name type="scientific">Papaver atlanticum</name>
    <dbReference type="NCBI Taxonomy" id="357466"/>
    <lineage>
        <taxon>Eukaryota</taxon>
        <taxon>Viridiplantae</taxon>
        <taxon>Streptophyta</taxon>
        <taxon>Embryophyta</taxon>
        <taxon>Tracheophyta</taxon>
        <taxon>Spermatophyta</taxon>
        <taxon>Magnoliopsida</taxon>
        <taxon>Ranunculales</taxon>
        <taxon>Papaveraceae</taxon>
        <taxon>Papaveroideae</taxon>
        <taxon>Papaver</taxon>
    </lineage>
</organism>
<dbReference type="PANTHER" id="PTHR10485">
    <property type="entry name" value="MITOCHONDRIAL IMPORT INNER MEMBRANE TRANSLOCASE SUBUNIT TIM-17"/>
    <property type="match status" value="1"/>
</dbReference>
<gene>
    <name evidence="11" type="ORF">MKW98_007549</name>
</gene>
<evidence type="ECO:0000256" key="10">
    <source>
        <dbReference type="ARBA" id="ARBA00023136"/>
    </source>
</evidence>
<evidence type="ECO:0000256" key="1">
    <source>
        <dbReference type="ARBA" id="ARBA00004448"/>
    </source>
</evidence>
<reference evidence="11" key="1">
    <citation type="submission" date="2022-04" db="EMBL/GenBank/DDBJ databases">
        <title>A functionally conserved STORR gene fusion in Papaver species that diverged 16.8 million years ago.</title>
        <authorList>
            <person name="Catania T."/>
        </authorList>
    </citation>
    <scope>NUCLEOTIDE SEQUENCE</scope>
    <source>
        <strain evidence="11">S-188037</strain>
    </source>
</reference>
<keyword evidence="9" id="KW-0496">Mitochondrion</keyword>
<comment type="caution">
    <text evidence="11">The sequence shown here is derived from an EMBL/GenBank/DDBJ whole genome shotgun (WGS) entry which is preliminary data.</text>
</comment>
<proteinExistence type="inferred from homology"/>
<keyword evidence="5" id="KW-0999">Mitochondrion inner membrane</keyword>
<comment type="similarity">
    <text evidence="2">Belongs to the Tim17/Tim22/Tim23 family.</text>
</comment>
<dbReference type="GO" id="GO:0005744">
    <property type="term" value="C:TIM23 mitochondrial import inner membrane translocase complex"/>
    <property type="evidence" value="ECO:0007669"/>
    <property type="project" value="TreeGrafter"/>
</dbReference>
<accession>A0AAD4SDH3</accession>
<sequence>MGTPETSREPCPDRILDDIGGAFGMGAVGGSAFHFLKGIYNSPKGERLVGGTQAVRMNAPRVGGSFAVWGGLFSAFDCTMVYVRQKEDPWNSIFAGAATGGFLQMRQGLGPASRSALFGGVLLAMIEGAGIMLNRVLSPPANMPMEEGMPPGMPPGFPMGQLPGQQQPHMGGSAMSMEDSSSGSASSWFGGLFGGDKKKEDKSSGGIQIDDGPVCFRCLRGAIVGNSLICKGMPLKIGKARFLERVKILHFWDTRRVKVAADCFTGQLHRRRITKRATCSCRPDWTSHCCYSFESAWPNP</sequence>
<evidence type="ECO:0000256" key="8">
    <source>
        <dbReference type="ARBA" id="ARBA00023010"/>
    </source>
</evidence>
<evidence type="ECO:0000256" key="2">
    <source>
        <dbReference type="ARBA" id="ARBA00008444"/>
    </source>
</evidence>
<evidence type="ECO:0008006" key="13">
    <source>
        <dbReference type="Google" id="ProtNLM"/>
    </source>
</evidence>
<comment type="subcellular location">
    <subcellularLocation>
        <location evidence="1">Mitochondrion inner membrane</location>
        <topology evidence="1">Multi-pass membrane protein</topology>
    </subcellularLocation>
</comment>
<evidence type="ECO:0000256" key="9">
    <source>
        <dbReference type="ARBA" id="ARBA00023128"/>
    </source>
</evidence>
<evidence type="ECO:0000313" key="11">
    <source>
        <dbReference type="EMBL" id="KAI3891244.1"/>
    </source>
</evidence>
<evidence type="ECO:0000256" key="7">
    <source>
        <dbReference type="ARBA" id="ARBA00022989"/>
    </source>
</evidence>
<evidence type="ECO:0000256" key="5">
    <source>
        <dbReference type="ARBA" id="ARBA00022792"/>
    </source>
</evidence>
<dbReference type="AlphaFoldDB" id="A0AAD4SDH3"/>
<keyword evidence="10" id="KW-0472">Membrane</keyword>
<keyword evidence="7" id="KW-1133">Transmembrane helix</keyword>
<evidence type="ECO:0000256" key="3">
    <source>
        <dbReference type="ARBA" id="ARBA00022448"/>
    </source>
</evidence>
<evidence type="ECO:0000256" key="4">
    <source>
        <dbReference type="ARBA" id="ARBA00022692"/>
    </source>
</evidence>
<keyword evidence="3" id="KW-0813">Transport</keyword>
<dbReference type="GO" id="GO:0008320">
    <property type="term" value="F:protein transmembrane transporter activity"/>
    <property type="evidence" value="ECO:0007669"/>
    <property type="project" value="TreeGrafter"/>
</dbReference>
<name>A0AAD4SDH3_9MAGN</name>